<dbReference type="EMBL" id="JAXAVX010000009">
    <property type="protein sequence ID" value="MDX8152929.1"/>
    <property type="molecule type" value="Genomic_DNA"/>
</dbReference>
<dbReference type="Gene3D" id="1.10.1740.10">
    <property type="match status" value="1"/>
</dbReference>
<feature type="compositionally biased region" description="Low complexity" evidence="6">
    <location>
        <begin position="574"/>
        <end position="593"/>
    </location>
</feature>
<keyword evidence="3" id="KW-0731">Sigma factor</keyword>
<sequence length="625" mass="63210">MHATPSFGSALVVTPPAGGRSPVSGGSADRQLVERAAAGDHRAFELLVERHRRGLLAYATRMLGDHARAEDAVQETFVSALRALRVGQRPVHLRAWLHEIARRSCIDAWRGQQRQAEVSLDPEGLSSRDRHRLSISEETALRPAGDRESLSLLRSAFGELPALQHDVLVQRELEGRSPSEIADRLGVSRTVVEGQLARGRRALTVAYRALESGERCAETRRLCDAEGPLGGRDRRRLGAHARSCASCRRYAAGAGVDLSLLGVGAMARAALLLPLPLLRRLPCGGSSSPVGDAAGGVLSAKLAVGAALMAGGTGLVVTDVPPAGRDVSPRVAGTARIESPATSPGGRTGVALPGSQLRGTGRGLPPFGTSAAVAAAVRRAVATEIAAHPPLDLPAITAPPLPPLPATPVPVVPLPPTAASVSTPSVGSSSSVAVETSRPTTTAGVPTPPVTAQRAPTTVDPEAVVSTDGPSGSPELSPTVEMPGTPGPPTLLPASPVEPGSVGGPTRDPDPVAVTGEGTTGGADPATGEDPVVAPAAPEEEPGSDPTAPALTAPEDTITADPIPQVADPAPQVETPEPTASAPTEEPAATDEPTSNDPAIAASPATPEDSSEGPVGDGGTGAVGG</sequence>
<keyword evidence="4" id="KW-0238">DNA-binding</keyword>
<feature type="domain" description="RNA polymerase sigma-70 region 2" evidence="7">
    <location>
        <begin position="47"/>
        <end position="114"/>
    </location>
</feature>
<evidence type="ECO:0000256" key="6">
    <source>
        <dbReference type="SAM" id="MobiDB-lite"/>
    </source>
</evidence>
<feature type="region of interest" description="Disordered" evidence="6">
    <location>
        <begin position="1"/>
        <end position="29"/>
    </location>
</feature>
<gene>
    <name evidence="9" type="ORF">SK069_15120</name>
</gene>
<dbReference type="InterPro" id="IPR007627">
    <property type="entry name" value="RNA_pol_sigma70_r2"/>
</dbReference>
<evidence type="ECO:0000256" key="5">
    <source>
        <dbReference type="ARBA" id="ARBA00023163"/>
    </source>
</evidence>
<reference evidence="9 10" key="1">
    <citation type="submission" date="2023-11" db="EMBL/GenBank/DDBJ databases">
        <authorList>
            <person name="Xu M."/>
            <person name="Jiang T."/>
        </authorList>
    </citation>
    <scope>NUCLEOTIDE SEQUENCE [LARGE SCALE GENOMIC DNA]</scope>
    <source>
        <strain evidence="9 10">SD</strain>
    </source>
</reference>
<dbReference type="InterPro" id="IPR036388">
    <property type="entry name" value="WH-like_DNA-bd_sf"/>
</dbReference>
<dbReference type="CDD" id="cd06171">
    <property type="entry name" value="Sigma70_r4"/>
    <property type="match status" value="1"/>
</dbReference>
<evidence type="ECO:0000256" key="1">
    <source>
        <dbReference type="ARBA" id="ARBA00010641"/>
    </source>
</evidence>
<dbReference type="InterPro" id="IPR013325">
    <property type="entry name" value="RNA_pol_sigma_r2"/>
</dbReference>
<evidence type="ECO:0000259" key="7">
    <source>
        <dbReference type="Pfam" id="PF04542"/>
    </source>
</evidence>
<dbReference type="Pfam" id="PF04542">
    <property type="entry name" value="Sigma70_r2"/>
    <property type="match status" value="1"/>
</dbReference>
<dbReference type="SUPFAM" id="SSF88946">
    <property type="entry name" value="Sigma2 domain of RNA polymerase sigma factors"/>
    <property type="match status" value="1"/>
</dbReference>
<keyword evidence="5" id="KW-0804">Transcription</keyword>
<evidence type="ECO:0000256" key="3">
    <source>
        <dbReference type="ARBA" id="ARBA00023082"/>
    </source>
</evidence>
<evidence type="ECO:0000256" key="2">
    <source>
        <dbReference type="ARBA" id="ARBA00023015"/>
    </source>
</evidence>
<dbReference type="PANTHER" id="PTHR43133:SF8">
    <property type="entry name" value="RNA POLYMERASE SIGMA FACTOR HI_1459-RELATED"/>
    <property type="match status" value="1"/>
</dbReference>
<dbReference type="NCBIfam" id="TIGR02937">
    <property type="entry name" value="sigma70-ECF"/>
    <property type="match status" value="1"/>
</dbReference>
<organism evidence="9 10">
    <name type="scientific">Patulibacter brassicae</name>
    <dbReference type="NCBI Taxonomy" id="1705717"/>
    <lineage>
        <taxon>Bacteria</taxon>
        <taxon>Bacillati</taxon>
        <taxon>Actinomycetota</taxon>
        <taxon>Thermoleophilia</taxon>
        <taxon>Solirubrobacterales</taxon>
        <taxon>Patulibacteraceae</taxon>
        <taxon>Patulibacter</taxon>
    </lineage>
</organism>
<evidence type="ECO:0000313" key="9">
    <source>
        <dbReference type="EMBL" id="MDX8152929.1"/>
    </source>
</evidence>
<dbReference type="InterPro" id="IPR013324">
    <property type="entry name" value="RNA_pol_sigma_r3/r4-like"/>
</dbReference>
<proteinExistence type="inferred from homology"/>
<accession>A0ABU4VPG0</accession>
<protein>
    <submittedName>
        <fullName evidence="9">Sigma-70 family RNA polymerase sigma factor</fullName>
    </submittedName>
</protein>
<evidence type="ECO:0000259" key="8">
    <source>
        <dbReference type="Pfam" id="PF08281"/>
    </source>
</evidence>
<dbReference type="InterPro" id="IPR013249">
    <property type="entry name" value="RNA_pol_sigma70_r4_t2"/>
</dbReference>
<feature type="domain" description="RNA polymerase sigma factor 70 region 4 type 2" evidence="8">
    <location>
        <begin position="152"/>
        <end position="203"/>
    </location>
</feature>
<dbReference type="Proteomes" id="UP001277761">
    <property type="component" value="Unassembled WGS sequence"/>
</dbReference>
<feature type="region of interest" description="Disordered" evidence="6">
    <location>
        <begin position="327"/>
        <end position="364"/>
    </location>
</feature>
<keyword evidence="2" id="KW-0805">Transcription regulation</keyword>
<name>A0ABU4VPG0_9ACTN</name>
<feature type="compositionally biased region" description="Gly residues" evidence="6">
    <location>
        <begin position="615"/>
        <end position="625"/>
    </location>
</feature>
<feature type="compositionally biased region" description="Low complexity" evidence="6">
    <location>
        <begin position="418"/>
        <end position="445"/>
    </location>
</feature>
<keyword evidence="10" id="KW-1185">Reference proteome</keyword>
<dbReference type="Pfam" id="PF08281">
    <property type="entry name" value="Sigma70_r4_2"/>
    <property type="match status" value="1"/>
</dbReference>
<evidence type="ECO:0000256" key="4">
    <source>
        <dbReference type="ARBA" id="ARBA00023125"/>
    </source>
</evidence>
<dbReference type="SUPFAM" id="SSF88659">
    <property type="entry name" value="Sigma3 and sigma4 domains of RNA polymerase sigma factors"/>
    <property type="match status" value="1"/>
</dbReference>
<comment type="caution">
    <text evidence="9">The sequence shown here is derived from an EMBL/GenBank/DDBJ whole genome shotgun (WGS) entry which is preliminary data.</text>
</comment>
<dbReference type="InterPro" id="IPR039425">
    <property type="entry name" value="RNA_pol_sigma-70-like"/>
</dbReference>
<comment type="similarity">
    <text evidence="1">Belongs to the sigma-70 factor family. ECF subfamily.</text>
</comment>
<evidence type="ECO:0000313" key="10">
    <source>
        <dbReference type="Proteomes" id="UP001277761"/>
    </source>
</evidence>
<dbReference type="RefSeq" id="WP_319955080.1">
    <property type="nucleotide sequence ID" value="NZ_JAXAVX010000009.1"/>
</dbReference>
<dbReference type="Gene3D" id="1.10.10.10">
    <property type="entry name" value="Winged helix-like DNA-binding domain superfamily/Winged helix DNA-binding domain"/>
    <property type="match status" value="1"/>
</dbReference>
<dbReference type="InterPro" id="IPR014284">
    <property type="entry name" value="RNA_pol_sigma-70_dom"/>
</dbReference>
<feature type="region of interest" description="Disordered" evidence="6">
    <location>
        <begin position="418"/>
        <end position="625"/>
    </location>
</feature>
<dbReference type="PANTHER" id="PTHR43133">
    <property type="entry name" value="RNA POLYMERASE ECF-TYPE SIGMA FACTO"/>
    <property type="match status" value="1"/>
</dbReference>